<name>A0A4D6LRZ8_VIGUN</name>
<organism evidence="1 2">
    <name type="scientific">Vigna unguiculata</name>
    <name type="common">Cowpea</name>
    <dbReference type="NCBI Taxonomy" id="3917"/>
    <lineage>
        <taxon>Eukaryota</taxon>
        <taxon>Viridiplantae</taxon>
        <taxon>Streptophyta</taxon>
        <taxon>Embryophyta</taxon>
        <taxon>Tracheophyta</taxon>
        <taxon>Spermatophyta</taxon>
        <taxon>Magnoliopsida</taxon>
        <taxon>eudicotyledons</taxon>
        <taxon>Gunneridae</taxon>
        <taxon>Pentapetalae</taxon>
        <taxon>rosids</taxon>
        <taxon>fabids</taxon>
        <taxon>Fabales</taxon>
        <taxon>Fabaceae</taxon>
        <taxon>Papilionoideae</taxon>
        <taxon>50 kb inversion clade</taxon>
        <taxon>NPAAA clade</taxon>
        <taxon>indigoferoid/millettioid clade</taxon>
        <taxon>Phaseoleae</taxon>
        <taxon>Vigna</taxon>
    </lineage>
</organism>
<reference evidence="1 2" key="1">
    <citation type="submission" date="2019-04" db="EMBL/GenBank/DDBJ databases">
        <title>An improved genome assembly and genetic linkage map for asparagus bean, Vigna unguiculata ssp. sesquipedialis.</title>
        <authorList>
            <person name="Xia Q."/>
            <person name="Zhang R."/>
            <person name="Dong Y."/>
        </authorList>
    </citation>
    <scope>NUCLEOTIDE SEQUENCE [LARGE SCALE GENOMIC DNA]</scope>
    <source>
        <tissue evidence="1">Leaf</tissue>
    </source>
</reference>
<evidence type="ECO:0000313" key="2">
    <source>
        <dbReference type="Proteomes" id="UP000501690"/>
    </source>
</evidence>
<dbReference type="AlphaFoldDB" id="A0A4D6LRZ8"/>
<proteinExistence type="predicted"/>
<sequence length="68" mass="7554">MQRKNINPIPNIALIISSVKISNHRENDAVAKGDRRWLGVTAGAGNRRWLGGPPVLGIVAREWVQRQT</sequence>
<dbReference type="Proteomes" id="UP000501690">
    <property type="component" value="Linkage Group LG4"/>
</dbReference>
<protein>
    <submittedName>
        <fullName evidence="1">Uncharacterized protein</fullName>
    </submittedName>
</protein>
<gene>
    <name evidence="1" type="ORF">DEO72_LG4g1807</name>
</gene>
<dbReference type="EMBL" id="CP039348">
    <property type="protein sequence ID" value="QCD90846.1"/>
    <property type="molecule type" value="Genomic_DNA"/>
</dbReference>
<keyword evidence="2" id="KW-1185">Reference proteome</keyword>
<accession>A0A4D6LRZ8</accession>
<evidence type="ECO:0000313" key="1">
    <source>
        <dbReference type="EMBL" id="QCD90846.1"/>
    </source>
</evidence>